<evidence type="ECO:0008006" key="4">
    <source>
        <dbReference type="Google" id="ProtNLM"/>
    </source>
</evidence>
<dbReference type="PANTHER" id="PTHR16134">
    <property type="entry name" value="F-BOX/TPR REPEAT PROTEIN POF3"/>
    <property type="match status" value="1"/>
</dbReference>
<feature type="compositionally biased region" description="Low complexity" evidence="1">
    <location>
        <begin position="1236"/>
        <end position="1272"/>
    </location>
</feature>
<dbReference type="SUPFAM" id="SSF52047">
    <property type="entry name" value="RNI-like"/>
    <property type="match status" value="1"/>
</dbReference>
<evidence type="ECO:0000313" key="3">
    <source>
        <dbReference type="Proteomes" id="UP001194580"/>
    </source>
</evidence>
<protein>
    <recommendedName>
        <fullName evidence="4">F-box domain-containing protein</fullName>
    </recommendedName>
</protein>
<organism evidence="2 3">
    <name type="scientific">Linnemannia exigua</name>
    <dbReference type="NCBI Taxonomy" id="604196"/>
    <lineage>
        <taxon>Eukaryota</taxon>
        <taxon>Fungi</taxon>
        <taxon>Fungi incertae sedis</taxon>
        <taxon>Mucoromycota</taxon>
        <taxon>Mortierellomycotina</taxon>
        <taxon>Mortierellomycetes</taxon>
        <taxon>Mortierellales</taxon>
        <taxon>Mortierellaceae</taxon>
        <taxon>Linnemannia</taxon>
    </lineage>
</organism>
<evidence type="ECO:0000256" key="1">
    <source>
        <dbReference type="SAM" id="MobiDB-lite"/>
    </source>
</evidence>
<dbReference type="Proteomes" id="UP001194580">
    <property type="component" value="Unassembled WGS sequence"/>
</dbReference>
<dbReference type="Gene3D" id="3.80.10.10">
    <property type="entry name" value="Ribonuclease Inhibitor"/>
    <property type="match status" value="3"/>
</dbReference>
<dbReference type="SUPFAM" id="SSF52058">
    <property type="entry name" value="L domain-like"/>
    <property type="match status" value="1"/>
</dbReference>
<keyword evidence="3" id="KW-1185">Reference proteome</keyword>
<dbReference type="EMBL" id="JAAAIL010000914">
    <property type="protein sequence ID" value="KAG0272506.1"/>
    <property type="molecule type" value="Genomic_DNA"/>
</dbReference>
<dbReference type="InterPro" id="IPR032675">
    <property type="entry name" value="LRR_dom_sf"/>
</dbReference>
<name>A0AAD4D9G9_9FUNG</name>
<dbReference type="AlphaFoldDB" id="A0AAD4D9G9"/>
<evidence type="ECO:0000313" key="2">
    <source>
        <dbReference type="EMBL" id="KAG0272506.1"/>
    </source>
</evidence>
<dbReference type="PANTHER" id="PTHR16134:SF119">
    <property type="entry name" value="AT02038P-RELATED"/>
    <property type="match status" value="1"/>
</dbReference>
<accession>A0AAD4D9G9</accession>
<comment type="caution">
    <text evidence="2">The sequence shown here is derived from an EMBL/GenBank/DDBJ whole genome shotgun (WGS) entry which is preliminary data.</text>
</comment>
<feature type="region of interest" description="Disordered" evidence="1">
    <location>
        <begin position="1209"/>
        <end position="1272"/>
    </location>
</feature>
<sequence length="1272" mass="145070">MSNASAVFFSIPELTSELCLYLMASDILKLKLTSRHMHTTCRPLFWNTLRLREEEVSKRFTNVELNKEGLAALGRNIDSVRMLQTKGRFLSLYTIGLSKYLDENSNNDDYNNSKGDTVTTTFSLEQQWQQQQQLLRRPEWVPYVLTPETENAPALPPFTKLTSFRVSTVSGYIWEQERERIENGSRSTLMATSLSLQTCWIMTLNPNLTYVLLHGLNLRDGRVVRCLADAISSLCHLKDITIRPGNNLWVKYEVVNILFRSCPSSLVSLKMSLDTNNDDMEEALIDLDSKDIDAGPVVLRTEPLVNLRYLQLPDSYYGYTAKEICPFLEHCPRLESWHLPLISESAEEEAIIKVIQANCRELKNLLEGSANADLKGAFVTTVMEAVEEQQLETVEYYGYLNDPGKMAALFQRHCYVLQKIAITGCDCMESPIIHGILTSCRELRYLEISGRYSNQIALSLEDAGSGQEWACRKLRHLMVYVTVPPTSTESNHLPWDFLEQFYRHLGSLHELEFLDLRGAGYRPYTTEGGEIKERESEYDELTFPGLFSLGDPTTGERGFLSLFKNLKRLKTFQGSLSWNRTREEEPRGQKEMEWVVEHWPSLKMFEAISHFYLPITQHSYPRFTDVVANKEGLAAFGRNIDSVRTFQTRGDFMTFYIVGLDRYLKSNSTSNSSDNDNDKRQVICRPGWVPCATIKESENAPMLPPFTKLTSFRASMLYGDLLDWEHDESRSILRAAPLTLQASWIISLNPNLTNVFLYGADLENDRVVRCLSRVISSLRHLRDLTITPSHATRLEHQVIDIIFRSCPQSMVRLKLLMDAKNRSRDEGPIDLNNDDIDAGPVVLRTEPLANLRYLQLPDKYNGYTAEQICPFLEHCPRLESWVVPCIAESAESEIANVIRTKCTEFKHYICETPYFNYKGAFAMTILETTEEQQMETFIFASYNDEWAERMSASIRRHCEVLQRIKLCGCHRLESSTIHTILISCRGLRYLVINGYYPNKIALSLEDAGSAKEWVCTKLRHWEIYVGVPSTSTDSKPLPWDLLEQFYRHLGSLHELEFLSLKGTGNSSYKSADGEIKEKTIEYDRLSFPGLFSLGDPATGEPGFLSFLKNLSQLTTFQGSLLWKCVREEEPRGQKEMEWLVEHWPLLKVYEITRYDSLPLIRNDFPYLKWLEEQMPQLMAQKASSRNHIHGNNPTPIIIGTPHVTYSVPNVSPTQLSYGEPSPSDAPRPSHFLNAPQEQANGGQAQVQGGHQQNDDAGAEAGADANTEAGEPE</sequence>
<reference evidence="2" key="1">
    <citation type="journal article" date="2020" name="Fungal Divers.">
        <title>Resolving the Mortierellaceae phylogeny through synthesis of multi-gene phylogenetics and phylogenomics.</title>
        <authorList>
            <person name="Vandepol N."/>
            <person name="Liber J."/>
            <person name="Desiro A."/>
            <person name="Na H."/>
            <person name="Kennedy M."/>
            <person name="Barry K."/>
            <person name="Grigoriev I.V."/>
            <person name="Miller A.N."/>
            <person name="O'Donnell K."/>
            <person name="Stajich J.E."/>
            <person name="Bonito G."/>
        </authorList>
    </citation>
    <scope>NUCLEOTIDE SEQUENCE</scope>
    <source>
        <strain evidence="2">NRRL 28262</strain>
    </source>
</reference>
<proteinExistence type="predicted"/>
<gene>
    <name evidence="2" type="ORF">BGZ95_011743</name>
</gene>